<dbReference type="GO" id="GO:0003677">
    <property type="term" value="F:DNA binding"/>
    <property type="evidence" value="ECO:0007669"/>
    <property type="project" value="InterPro"/>
</dbReference>
<dbReference type="Gene3D" id="3.40.50.2300">
    <property type="match status" value="1"/>
</dbReference>
<reference evidence="4 5" key="1">
    <citation type="submission" date="2007-02" db="EMBL/GenBank/DDBJ databases">
        <authorList>
            <person name="DeShazer D."/>
            <person name="Woods D.E."/>
            <person name="Nierman W.C."/>
        </authorList>
    </citation>
    <scope>NUCLEOTIDE SEQUENCE [LARGE SCALE GENOMIC DNA]</scope>
    <source>
        <strain evidence="4 5">1106a</strain>
    </source>
</reference>
<evidence type="ECO:0000256" key="2">
    <source>
        <dbReference type="SAM" id="MobiDB-lite"/>
    </source>
</evidence>
<gene>
    <name evidence="4" type="ordered locus">BURPS1106A_0796</name>
</gene>
<dbReference type="Proteomes" id="UP000006738">
    <property type="component" value="Chromosome I"/>
</dbReference>
<evidence type="ECO:0000313" key="4">
    <source>
        <dbReference type="EMBL" id="ABN91906.1"/>
    </source>
</evidence>
<dbReference type="HOGENOM" id="CLU_058007_0_0_4"/>
<feature type="region of interest" description="Disordered" evidence="2">
    <location>
        <begin position="1"/>
        <end position="29"/>
    </location>
</feature>
<feature type="domain" description="Response regulatory" evidence="3">
    <location>
        <begin position="267"/>
        <end position="387"/>
    </location>
</feature>
<dbReference type="InterPro" id="IPR010982">
    <property type="entry name" value="Lambda_DNA-bd_dom_sf"/>
</dbReference>
<organism evidence="4 5">
    <name type="scientific">Burkholderia pseudomallei (strain 1106a)</name>
    <dbReference type="NCBI Taxonomy" id="357348"/>
    <lineage>
        <taxon>Bacteria</taxon>
        <taxon>Pseudomonadati</taxon>
        <taxon>Pseudomonadota</taxon>
        <taxon>Betaproteobacteria</taxon>
        <taxon>Burkholderiales</taxon>
        <taxon>Burkholderiaceae</taxon>
        <taxon>Burkholderia</taxon>
        <taxon>pseudomallei group</taxon>
    </lineage>
</organism>
<name>A3NRV7_BURP0</name>
<dbReference type="InterPro" id="IPR011006">
    <property type="entry name" value="CheY-like_superfamily"/>
</dbReference>
<accession>A3NRV7</accession>
<dbReference type="SMART" id="SM00448">
    <property type="entry name" value="REC"/>
    <property type="match status" value="1"/>
</dbReference>
<dbReference type="Pfam" id="PF08667">
    <property type="entry name" value="BetR"/>
    <property type="match status" value="1"/>
</dbReference>
<dbReference type="InterPro" id="IPR013975">
    <property type="entry name" value="Tscrpt_reg_BetR_N"/>
</dbReference>
<dbReference type="SUPFAM" id="SSF47413">
    <property type="entry name" value="lambda repressor-like DNA-binding domains"/>
    <property type="match status" value="1"/>
</dbReference>
<evidence type="ECO:0000256" key="1">
    <source>
        <dbReference type="PROSITE-ProRule" id="PRU00169"/>
    </source>
</evidence>
<dbReference type="GO" id="GO:0000160">
    <property type="term" value="P:phosphorelay signal transduction system"/>
    <property type="evidence" value="ECO:0007669"/>
    <property type="project" value="InterPro"/>
</dbReference>
<evidence type="ECO:0000259" key="3">
    <source>
        <dbReference type="PROSITE" id="PS50110"/>
    </source>
</evidence>
<feature type="modified residue" description="4-aspartylphosphate" evidence="1">
    <location>
        <position position="316"/>
    </location>
</feature>
<dbReference type="KEGG" id="bpl:BURPS1106A_0796"/>
<dbReference type="PROSITE" id="PS50110">
    <property type="entry name" value="RESPONSE_REGULATORY"/>
    <property type="match status" value="1"/>
</dbReference>
<keyword evidence="1" id="KW-0597">Phosphoprotein</keyword>
<dbReference type="SUPFAM" id="SSF52172">
    <property type="entry name" value="CheY-like"/>
    <property type="match status" value="1"/>
</dbReference>
<proteinExistence type="predicted"/>
<dbReference type="AlphaFoldDB" id="A3NRV7"/>
<evidence type="ECO:0000313" key="5">
    <source>
        <dbReference type="Proteomes" id="UP000006738"/>
    </source>
</evidence>
<feature type="compositionally biased region" description="Basic and acidic residues" evidence="2">
    <location>
        <begin position="13"/>
        <end position="23"/>
    </location>
</feature>
<protein>
    <submittedName>
        <fullName evidence="4">Response regulator</fullName>
    </submittedName>
</protein>
<dbReference type="InterPro" id="IPR001789">
    <property type="entry name" value="Sig_transdc_resp-reg_receiver"/>
</dbReference>
<dbReference type="EMBL" id="CP000572">
    <property type="protein sequence ID" value="ABN91906.1"/>
    <property type="molecule type" value="Genomic_DNA"/>
</dbReference>
<sequence length="398" mass="43939">MKSLEPAFSRSPDAPERRGRRDVPAQGLSQVPLVESFGPTRPFFLAHRQPASPCMAVSTVMTRRTMVTQSVIIMQKIGMSSQFRRNKFAQRVTFVILPPKSTEERTEMTQPDSANADLITATRVRDLLTRTGIAPRSHNTTIANILGLSFSVVTRKMKGQIPWNLSQLQDIASYFGVPPAILLDDKGVPPHPGVDMHDATLVIEARRFRCRAAIATKASSQADSDFVALQWQDSWVVYEKKHAPEGRTYAVDMIELRSSESSAYEARIAVVDDSPDVAETICEYFAEKGVAAIAYYDSVSFRKALEVEDFDGYILDWLLGEETAAPLVRGIRASENADAPIFLLTGKISTGEASEDEIADIVSSFNARCEEKPVRLPILFAEVARALKIAYPPNAQAS</sequence>